<proteinExistence type="predicted"/>
<dbReference type="InterPro" id="IPR029058">
    <property type="entry name" value="AB_hydrolase_fold"/>
</dbReference>
<sequence length="790" mass="87664">MPTPSKIIFLPLILLSCNYGALAFIMPHATRTVISSAMANRSLSSHVGEAARRLSTSSRCSSRWRFDSSLSATTANTASTVSTSTTSEELIPRDILFGNPEYSSPLLSPDGTKLAYLAPSPKGVMNIWIRNLASAITTTEAAAMDNNNGGNNNNTNNNEKKVGDIMITNEPKRAIRSYAWAYDNETILYMNDSDGDENFHLFAVDISSIATTFINSITDNTDENSQSNIDSASASSTTTHPYPVRDLTPGTNIKAQNIITNRYHPHQVLVGTNERNSKIFDMYRIFYKSGEKYLDTINPGDVLGWKVEERSFEIRAATARNPDDSSTTIRIRQTSDVVMSSDDDFQWKDVFHFPYGEEGGLLDFLPDGKTAYLTSSLGRETTALLKVDVTTGETLEELYSNDKCNVGGVTLDKETKEIRALTYNYARTERIFFDKELERDYAFLKTFAPEPNCEIGVPSRSLDETKWVVSYYRSDGPSSYVLYDKPTRTVVPLFVSNPKLLKYKFAHMEDVRIPAHDGLELVAYLTRAVTEGPSPLILLVHGGPWARDYWGFNARAQWFANRGYATLQVNFRGSTGYGKTFLHKGDGQWGVGDMQHDLTSAVKWAIEGGIADKGKICIYGGSYGGYACLAGLTFTPDLYKCGVDIVGPSNIKTLLDSIPPYWASLRNGMLKKIGDVDNDEKFNKKISPLFHVDRITAPLLIGQGANDPRVKQAEADQIAFCMKEKGIPVEYVLYPDEGHGFARPENRIDFQGRVELFLAKHLGGRAEEFVAVEGSTARFPLLEKDEAVVL</sequence>
<dbReference type="EMBL" id="JALLBG020000023">
    <property type="protein sequence ID" value="KAL3771517.1"/>
    <property type="molecule type" value="Genomic_DNA"/>
</dbReference>
<feature type="compositionally biased region" description="Polar residues" evidence="2">
    <location>
        <begin position="219"/>
        <end position="230"/>
    </location>
</feature>
<feature type="domain" description="Peptidase S9 prolyl oligopeptidase catalytic" evidence="4">
    <location>
        <begin position="550"/>
        <end position="764"/>
    </location>
</feature>
<dbReference type="Proteomes" id="UP001530293">
    <property type="component" value="Unassembled WGS sequence"/>
</dbReference>
<reference evidence="5 6" key="1">
    <citation type="submission" date="2024-10" db="EMBL/GenBank/DDBJ databases">
        <title>Updated reference genomes for cyclostephanoid diatoms.</title>
        <authorList>
            <person name="Roberts W.R."/>
            <person name="Alverson A.J."/>
        </authorList>
    </citation>
    <scope>NUCLEOTIDE SEQUENCE [LARGE SCALE GENOMIC DNA]</scope>
    <source>
        <strain evidence="5 6">AJA232-27</strain>
    </source>
</reference>
<dbReference type="InterPro" id="IPR011042">
    <property type="entry name" value="6-blade_b-propeller_TolB-like"/>
</dbReference>
<protein>
    <recommendedName>
        <fullName evidence="4">Peptidase S9 prolyl oligopeptidase catalytic domain-containing protein</fullName>
    </recommendedName>
</protein>
<evidence type="ECO:0000256" key="2">
    <source>
        <dbReference type="SAM" id="MobiDB-lite"/>
    </source>
</evidence>
<comment type="caution">
    <text evidence="5">The sequence shown here is derived from an EMBL/GenBank/DDBJ whole genome shotgun (WGS) entry which is preliminary data.</text>
</comment>
<dbReference type="InterPro" id="IPR001375">
    <property type="entry name" value="Peptidase_S9_cat"/>
</dbReference>
<feature type="chain" id="PRO_5044792712" description="Peptidase S9 prolyl oligopeptidase catalytic domain-containing protein" evidence="3">
    <location>
        <begin position="24"/>
        <end position="790"/>
    </location>
</feature>
<dbReference type="Gene3D" id="3.40.50.1820">
    <property type="entry name" value="alpha/beta hydrolase"/>
    <property type="match status" value="1"/>
</dbReference>
<keyword evidence="3" id="KW-0732">Signal</keyword>
<feature type="signal peptide" evidence="3">
    <location>
        <begin position="1"/>
        <end position="23"/>
    </location>
</feature>
<name>A0ABD3NAB7_9STRA</name>
<dbReference type="SUPFAM" id="SSF53474">
    <property type="entry name" value="alpha/beta-Hydrolases"/>
    <property type="match status" value="1"/>
</dbReference>
<evidence type="ECO:0000259" key="4">
    <source>
        <dbReference type="Pfam" id="PF00326"/>
    </source>
</evidence>
<gene>
    <name evidence="5" type="ORF">ACHAWU_003692</name>
</gene>
<dbReference type="PANTHER" id="PTHR42776">
    <property type="entry name" value="SERINE PEPTIDASE S9 FAMILY MEMBER"/>
    <property type="match status" value="1"/>
</dbReference>
<dbReference type="SUPFAM" id="SSF82171">
    <property type="entry name" value="DPP6 N-terminal domain-like"/>
    <property type="match status" value="1"/>
</dbReference>
<evidence type="ECO:0000313" key="5">
    <source>
        <dbReference type="EMBL" id="KAL3771517.1"/>
    </source>
</evidence>
<dbReference type="PROSITE" id="PS51257">
    <property type="entry name" value="PROKAR_LIPOPROTEIN"/>
    <property type="match status" value="1"/>
</dbReference>
<evidence type="ECO:0000256" key="3">
    <source>
        <dbReference type="SAM" id="SignalP"/>
    </source>
</evidence>
<feature type="region of interest" description="Disordered" evidence="2">
    <location>
        <begin position="219"/>
        <end position="249"/>
    </location>
</feature>
<dbReference type="AlphaFoldDB" id="A0ABD3NAB7"/>
<dbReference type="PANTHER" id="PTHR42776:SF27">
    <property type="entry name" value="DIPEPTIDYL PEPTIDASE FAMILY MEMBER 6"/>
    <property type="match status" value="1"/>
</dbReference>
<keyword evidence="1" id="KW-0378">Hydrolase</keyword>
<dbReference type="Pfam" id="PF00326">
    <property type="entry name" value="Peptidase_S9"/>
    <property type="match status" value="1"/>
</dbReference>
<dbReference type="GO" id="GO:0008233">
    <property type="term" value="F:peptidase activity"/>
    <property type="evidence" value="ECO:0007669"/>
    <property type="project" value="UniProtKB-ARBA"/>
</dbReference>
<evidence type="ECO:0000313" key="6">
    <source>
        <dbReference type="Proteomes" id="UP001530293"/>
    </source>
</evidence>
<dbReference type="Gene3D" id="2.120.10.30">
    <property type="entry name" value="TolB, C-terminal domain"/>
    <property type="match status" value="1"/>
</dbReference>
<keyword evidence="6" id="KW-1185">Reference proteome</keyword>
<organism evidence="5 6">
    <name type="scientific">Discostella pseudostelligera</name>
    <dbReference type="NCBI Taxonomy" id="259834"/>
    <lineage>
        <taxon>Eukaryota</taxon>
        <taxon>Sar</taxon>
        <taxon>Stramenopiles</taxon>
        <taxon>Ochrophyta</taxon>
        <taxon>Bacillariophyta</taxon>
        <taxon>Coscinodiscophyceae</taxon>
        <taxon>Thalassiosirophycidae</taxon>
        <taxon>Stephanodiscales</taxon>
        <taxon>Stephanodiscaceae</taxon>
        <taxon>Discostella</taxon>
    </lineage>
</organism>
<evidence type="ECO:0000256" key="1">
    <source>
        <dbReference type="ARBA" id="ARBA00022801"/>
    </source>
</evidence>
<accession>A0ABD3NAB7</accession>